<evidence type="ECO:0000313" key="1">
    <source>
        <dbReference type="EMBL" id="KAI6777556.1"/>
    </source>
</evidence>
<gene>
    <name evidence="1" type="ORF">J7T54_005258</name>
</gene>
<accession>A0A9P9XTF9</accession>
<protein>
    <submittedName>
        <fullName evidence="1">Uncharacterized protein</fullName>
    </submittedName>
</protein>
<reference evidence="1" key="2">
    <citation type="submission" date="2022-07" db="EMBL/GenBank/DDBJ databases">
        <authorList>
            <person name="Goncalves M.F.M."/>
            <person name="Hilario S."/>
            <person name="Van De Peer Y."/>
            <person name="Esteves A.C."/>
            <person name="Alves A."/>
        </authorList>
    </citation>
    <scope>NUCLEOTIDE SEQUENCE</scope>
    <source>
        <strain evidence="1">MUM 19.33</strain>
    </source>
</reference>
<keyword evidence="2" id="KW-1185">Reference proteome</keyword>
<proteinExistence type="predicted"/>
<evidence type="ECO:0000313" key="2">
    <source>
        <dbReference type="Proteomes" id="UP001055219"/>
    </source>
</evidence>
<name>A0A9P9XTF9_9HYPO</name>
<dbReference type="Proteomes" id="UP001055219">
    <property type="component" value="Unassembled WGS sequence"/>
</dbReference>
<dbReference type="OrthoDB" id="4356994at2759"/>
<dbReference type="GeneID" id="75831743"/>
<dbReference type="EMBL" id="JAGIXG020000203">
    <property type="protein sequence ID" value="KAI6777556.1"/>
    <property type="molecule type" value="Genomic_DNA"/>
</dbReference>
<organism evidence="1 2">
    <name type="scientific">Emericellopsis cladophorae</name>
    <dbReference type="NCBI Taxonomy" id="2686198"/>
    <lineage>
        <taxon>Eukaryota</taxon>
        <taxon>Fungi</taxon>
        <taxon>Dikarya</taxon>
        <taxon>Ascomycota</taxon>
        <taxon>Pezizomycotina</taxon>
        <taxon>Sordariomycetes</taxon>
        <taxon>Hypocreomycetidae</taxon>
        <taxon>Hypocreales</taxon>
        <taxon>Bionectriaceae</taxon>
        <taxon>Emericellopsis</taxon>
    </lineage>
</organism>
<reference evidence="1" key="1">
    <citation type="journal article" date="2021" name="J Fungi (Basel)">
        <title>Genomic and Metabolomic Analyses of the Marine Fungus Emericellopsis cladophorae: Insights into Saltwater Adaptability Mechanisms and Its Biosynthetic Potential.</title>
        <authorList>
            <person name="Goncalves M.F.M."/>
            <person name="Hilario S."/>
            <person name="Van de Peer Y."/>
            <person name="Esteves A.C."/>
            <person name="Alves A."/>
        </authorList>
    </citation>
    <scope>NUCLEOTIDE SEQUENCE</scope>
    <source>
        <strain evidence="1">MUM 19.33</strain>
    </source>
</reference>
<dbReference type="AlphaFoldDB" id="A0A9P9XTF9"/>
<comment type="caution">
    <text evidence="1">The sequence shown here is derived from an EMBL/GenBank/DDBJ whole genome shotgun (WGS) entry which is preliminary data.</text>
</comment>
<sequence>MAPPGQLLETLETSMFLSSVLNPAGIESTSDQDFWEEIHTTHGDDMALAMRADESAATAVSLSEPLSLETGGGEMRAESNSCSCLLSSISFLGKLPSMFTSPENRIDLKLAEIRTSMDKLANLTTCDKCTQHAELTMVLIMAVQQISVNCWKLAKCYKSIRLRPLGGVDDNSSPGHGQREAEHDASCTACPVGISVSTYRVNRREGQILLKILVDLQLVEFQQHVHKIKSRCRHNLHQGDGEALADTERYMKRARDIISRSS</sequence>
<dbReference type="RefSeq" id="XP_051358412.1">
    <property type="nucleotide sequence ID" value="XM_051510716.1"/>
</dbReference>